<organism evidence="12 13">
    <name type="scientific">Liquorilactobacillus oeni DSM 19972</name>
    <dbReference type="NCBI Taxonomy" id="1423777"/>
    <lineage>
        <taxon>Bacteria</taxon>
        <taxon>Bacillati</taxon>
        <taxon>Bacillota</taxon>
        <taxon>Bacilli</taxon>
        <taxon>Lactobacillales</taxon>
        <taxon>Lactobacillaceae</taxon>
        <taxon>Liquorilactobacillus</taxon>
    </lineage>
</organism>
<keyword evidence="5 9" id="KW-0067">ATP-binding</keyword>
<accession>A0A0R1M726</accession>
<dbReference type="Pfam" id="PF00294">
    <property type="entry name" value="PfkB"/>
    <property type="match status" value="1"/>
</dbReference>
<dbReference type="SUPFAM" id="SSF53613">
    <property type="entry name" value="Ribokinase-like"/>
    <property type="match status" value="1"/>
</dbReference>
<keyword evidence="7 9" id="KW-0630">Potassium</keyword>
<evidence type="ECO:0000313" key="13">
    <source>
        <dbReference type="Proteomes" id="UP000051686"/>
    </source>
</evidence>
<feature type="binding site" evidence="9">
    <location>
        <begin position="42"/>
        <end position="46"/>
    </location>
    <ligand>
        <name>substrate</name>
    </ligand>
</feature>
<feature type="binding site" evidence="9">
    <location>
        <begin position="14"/>
        <end position="16"/>
    </location>
    <ligand>
        <name>substrate</name>
    </ligand>
</feature>
<evidence type="ECO:0000256" key="5">
    <source>
        <dbReference type="ARBA" id="ARBA00022840"/>
    </source>
</evidence>
<feature type="binding site" evidence="9">
    <location>
        <position position="143"/>
    </location>
    <ligand>
        <name>substrate</name>
    </ligand>
</feature>
<comment type="catalytic activity">
    <reaction evidence="9">
        <text>D-ribose + ATP = D-ribose 5-phosphate + ADP + H(+)</text>
        <dbReference type="Rhea" id="RHEA:13697"/>
        <dbReference type="ChEBI" id="CHEBI:15378"/>
        <dbReference type="ChEBI" id="CHEBI:30616"/>
        <dbReference type="ChEBI" id="CHEBI:47013"/>
        <dbReference type="ChEBI" id="CHEBI:78346"/>
        <dbReference type="ChEBI" id="CHEBI:456216"/>
        <dbReference type="EC" id="2.7.1.15"/>
    </reaction>
</comment>
<comment type="subunit">
    <text evidence="9">Homodimer.</text>
</comment>
<dbReference type="HAMAP" id="MF_01987">
    <property type="entry name" value="Ribokinase"/>
    <property type="match status" value="1"/>
</dbReference>
<sequence>MADQKSVVFLGSINMDVILRIARLPKPGETIAMTDFHTAGGGKGANQAVASARSEAITSFVGRVGADEYGKTMLNLLQTSGINTDNIKVDSKSVTGQAFILLQKSGQNSIIINGGANQKIKKQDIFDAKEKIAAADFAVSQFEVSMERIEEFFIAAKDAGVKTILNPAPAKKATQKLLGLTDLIVPNEIEAQELTGVKITDETSAKKAAVLLADKGIANVVITLGSLGAYCYTPTFKKLIPAFKVKVLDTTGAGDTFIGALCSVLENDLGNIREAVVYASRAASLAVQHLGAIPSIPMKKQIMKR</sequence>
<dbReference type="NCBIfam" id="TIGR02152">
    <property type="entry name" value="D_ribokin_bact"/>
    <property type="match status" value="1"/>
</dbReference>
<dbReference type="GO" id="GO:0004747">
    <property type="term" value="F:ribokinase activity"/>
    <property type="evidence" value="ECO:0007669"/>
    <property type="project" value="UniProtKB-UniRule"/>
</dbReference>
<dbReference type="InterPro" id="IPR002139">
    <property type="entry name" value="Ribo/fructo_kinase"/>
</dbReference>
<evidence type="ECO:0000256" key="10">
    <source>
        <dbReference type="NCBIfam" id="TIGR02152"/>
    </source>
</evidence>
<dbReference type="InterPro" id="IPR011877">
    <property type="entry name" value="Ribokinase"/>
</dbReference>
<dbReference type="Gene3D" id="3.40.1190.20">
    <property type="match status" value="1"/>
</dbReference>
<feature type="binding site" evidence="9">
    <location>
        <begin position="223"/>
        <end position="228"/>
    </location>
    <ligand>
        <name>ATP</name>
        <dbReference type="ChEBI" id="CHEBI:30616"/>
    </ligand>
</feature>
<keyword evidence="4 9" id="KW-0418">Kinase</keyword>
<feature type="binding site" evidence="9">
    <location>
        <position position="291"/>
    </location>
    <ligand>
        <name>K(+)</name>
        <dbReference type="ChEBI" id="CHEBI:29103"/>
    </ligand>
</feature>
<feature type="binding site" evidence="9">
    <location>
        <position position="286"/>
    </location>
    <ligand>
        <name>K(+)</name>
        <dbReference type="ChEBI" id="CHEBI:29103"/>
    </ligand>
</feature>
<keyword evidence="13" id="KW-1185">Reference proteome</keyword>
<dbReference type="Proteomes" id="UP000051686">
    <property type="component" value="Unassembled WGS sequence"/>
</dbReference>
<feature type="binding site" evidence="9">
    <location>
        <position position="295"/>
    </location>
    <ligand>
        <name>K(+)</name>
        <dbReference type="ChEBI" id="CHEBI:29103"/>
    </ligand>
</feature>
<name>A0A0R1M726_9LACO</name>
<dbReference type="InterPro" id="IPR029056">
    <property type="entry name" value="Ribokinase-like"/>
</dbReference>
<keyword evidence="8 9" id="KW-0119">Carbohydrate metabolism</keyword>
<evidence type="ECO:0000259" key="11">
    <source>
        <dbReference type="Pfam" id="PF00294"/>
    </source>
</evidence>
<comment type="subcellular location">
    <subcellularLocation>
        <location evidence="9">Cytoplasm</location>
    </subcellularLocation>
</comment>
<dbReference type="GO" id="GO:0005524">
    <property type="term" value="F:ATP binding"/>
    <property type="evidence" value="ECO:0007669"/>
    <property type="project" value="UniProtKB-UniRule"/>
</dbReference>
<dbReference type="CDD" id="cd01174">
    <property type="entry name" value="ribokinase"/>
    <property type="match status" value="1"/>
</dbReference>
<feature type="domain" description="Carbohydrate kinase PfkB" evidence="11">
    <location>
        <begin position="5"/>
        <end position="297"/>
    </location>
</feature>
<evidence type="ECO:0000256" key="1">
    <source>
        <dbReference type="ARBA" id="ARBA00022679"/>
    </source>
</evidence>
<evidence type="ECO:0000256" key="3">
    <source>
        <dbReference type="ARBA" id="ARBA00022741"/>
    </source>
</evidence>
<reference evidence="12 13" key="1">
    <citation type="journal article" date="2015" name="Genome Announc.">
        <title>Expanding the biotechnology potential of lactobacilli through comparative genomics of 213 strains and associated genera.</title>
        <authorList>
            <person name="Sun Z."/>
            <person name="Harris H.M."/>
            <person name="McCann A."/>
            <person name="Guo C."/>
            <person name="Argimon S."/>
            <person name="Zhang W."/>
            <person name="Yang X."/>
            <person name="Jeffery I.B."/>
            <person name="Cooney J.C."/>
            <person name="Kagawa T.F."/>
            <person name="Liu W."/>
            <person name="Song Y."/>
            <person name="Salvetti E."/>
            <person name="Wrobel A."/>
            <person name="Rasinkangas P."/>
            <person name="Parkhill J."/>
            <person name="Rea M.C."/>
            <person name="O'Sullivan O."/>
            <person name="Ritari J."/>
            <person name="Douillard F.P."/>
            <person name="Paul Ross R."/>
            <person name="Yang R."/>
            <person name="Briner A.E."/>
            <person name="Felis G.E."/>
            <person name="de Vos W.M."/>
            <person name="Barrangou R."/>
            <person name="Klaenhammer T.R."/>
            <person name="Caufield P.W."/>
            <person name="Cui Y."/>
            <person name="Zhang H."/>
            <person name="O'Toole P.W."/>
        </authorList>
    </citation>
    <scope>NUCLEOTIDE SEQUENCE [LARGE SCALE GENOMIC DNA]</scope>
    <source>
        <strain evidence="12 13">DSM 19972</strain>
    </source>
</reference>
<feature type="binding site" evidence="9">
    <location>
        <begin position="254"/>
        <end position="255"/>
    </location>
    <ligand>
        <name>ATP</name>
        <dbReference type="ChEBI" id="CHEBI:30616"/>
    </ligand>
</feature>
<comment type="caution">
    <text evidence="12">The sequence shown here is derived from an EMBL/GenBank/DDBJ whole genome shotgun (WGS) entry which is preliminary data.</text>
</comment>
<dbReference type="GO" id="GO:0005829">
    <property type="term" value="C:cytosol"/>
    <property type="evidence" value="ECO:0007669"/>
    <property type="project" value="TreeGrafter"/>
</dbReference>
<feature type="binding site" evidence="9">
    <location>
        <position position="251"/>
    </location>
    <ligand>
        <name>K(+)</name>
        <dbReference type="ChEBI" id="CHEBI:29103"/>
    </ligand>
</feature>
<evidence type="ECO:0000313" key="12">
    <source>
        <dbReference type="EMBL" id="KRL03975.1"/>
    </source>
</evidence>
<comment type="caution">
    <text evidence="9">Lacks conserved residue(s) required for the propagation of feature annotation.</text>
</comment>
<keyword evidence="6 9" id="KW-0460">Magnesium</keyword>
<keyword evidence="9" id="KW-0963">Cytoplasm</keyword>
<evidence type="ECO:0000256" key="4">
    <source>
        <dbReference type="ARBA" id="ARBA00022777"/>
    </source>
</evidence>
<dbReference type="PANTHER" id="PTHR10584">
    <property type="entry name" value="SUGAR KINASE"/>
    <property type="match status" value="1"/>
</dbReference>
<evidence type="ECO:0000256" key="6">
    <source>
        <dbReference type="ARBA" id="ARBA00022842"/>
    </source>
</evidence>
<keyword evidence="3 9" id="KW-0547">Nucleotide-binding</keyword>
<dbReference type="InterPro" id="IPR011611">
    <property type="entry name" value="PfkB_dom"/>
</dbReference>
<comment type="pathway">
    <text evidence="9">Carbohydrate metabolism; D-ribose degradation; D-ribose 5-phosphate from beta-D-ribopyranose: step 2/2.</text>
</comment>
<dbReference type="PATRIC" id="fig|1423777.3.peg.147"/>
<evidence type="ECO:0000256" key="9">
    <source>
        <dbReference type="HAMAP-Rule" id="MF_01987"/>
    </source>
</evidence>
<dbReference type="AlphaFoldDB" id="A0A0R1M726"/>
<keyword evidence="1 9" id="KW-0808">Transferase</keyword>
<dbReference type="UniPathway" id="UPA00916">
    <property type="reaction ID" value="UER00889"/>
</dbReference>
<evidence type="ECO:0000256" key="2">
    <source>
        <dbReference type="ARBA" id="ARBA00022723"/>
    </source>
</evidence>
<dbReference type="OrthoDB" id="9775849at2"/>
<comment type="function">
    <text evidence="9">Catalyzes the phosphorylation of ribose at O-5 in a reaction requiring ATP and magnesium. The resulting D-ribose-5-phosphate can then be used either for sythesis of nucleotides, histidine, and tryptophan, or as a component of the pentose phosphate pathway.</text>
</comment>
<comment type="cofactor">
    <cofactor evidence="9">
        <name>Mg(2+)</name>
        <dbReference type="ChEBI" id="CHEBI:18420"/>
    </cofactor>
    <text evidence="9">Requires a divalent cation, most likely magnesium in vivo, as an electrophilic catalyst to aid phosphoryl group transfer. It is the chelate of the metal and the nucleotide that is the actual substrate.</text>
</comment>
<dbReference type="PANTHER" id="PTHR10584:SF166">
    <property type="entry name" value="RIBOKINASE"/>
    <property type="match status" value="1"/>
</dbReference>
<dbReference type="GO" id="GO:0046872">
    <property type="term" value="F:metal ion binding"/>
    <property type="evidence" value="ECO:0007669"/>
    <property type="project" value="UniProtKB-KW"/>
</dbReference>
<proteinExistence type="inferred from homology"/>
<protein>
    <recommendedName>
        <fullName evidence="9 10">Ribokinase</fullName>
        <shortName evidence="9">RK</shortName>
        <ecNumber evidence="9 10">2.7.1.15</ecNumber>
    </recommendedName>
</protein>
<feature type="active site" description="Proton acceptor" evidence="9">
    <location>
        <position position="255"/>
    </location>
</feature>
<dbReference type="EMBL" id="AZEH01000042">
    <property type="protein sequence ID" value="KRL03975.1"/>
    <property type="molecule type" value="Genomic_DNA"/>
</dbReference>
<dbReference type="EC" id="2.7.1.15" evidence="9 10"/>
<comment type="activity regulation">
    <text evidence="9">Activated by a monovalent cation that binds near, but not in, the active site. The most likely occupant of the site in vivo is potassium. Ion binding induces a conformational change that may alter substrate affinity.</text>
</comment>
<feature type="binding site" evidence="9">
    <location>
        <position position="187"/>
    </location>
    <ligand>
        <name>ATP</name>
        <dbReference type="ChEBI" id="CHEBI:30616"/>
    </ligand>
</feature>
<comment type="similarity">
    <text evidence="9">Belongs to the carbohydrate kinase PfkB family. Ribokinase subfamily.</text>
</comment>
<feature type="binding site" evidence="9">
    <location>
        <position position="249"/>
    </location>
    <ligand>
        <name>K(+)</name>
        <dbReference type="ChEBI" id="CHEBI:29103"/>
    </ligand>
</feature>
<dbReference type="STRING" id="1423777.FD46_GL000142"/>
<gene>
    <name evidence="9" type="primary">rbsK</name>
    <name evidence="12" type="ORF">FD46_GL000142</name>
</gene>
<feature type="binding site" evidence="9">
    <location>
        <position position="289"/>
    </location>
    <ligand>
        <name>K(+)</name>
        <dbReference type="ChEBI" id="CHEBI:29103"/>
    </ligand>
</feature>
<feature type="binding site" evidence="9">
    <location>
        <position position="255"/>
    </location>
    <ligand>
        <name>substrate</name>
    </ligand>
</feature>
<dbReference type="GO" id="GO:0019303">
    <property type="term" value="P:D-ribose catabolic process"/>
    <property type="evidence" value="ECO:0007669"/>
    <property type="project" value="UniProtKB-UniRule"/>
</dbReference>
<dbReference type="PRINTS" id="PR00990">
    <property type="entry name" value="RIBOKINASE"/>
</dbReference>
<evidence type="ECO:0000256" key="7">
    <source>
        <dbReference type="ARBA" id="ARBA00022958"/>
    </source>
</evidence>
<evidence type="ECO:0000256" key="8">
    <source>
        <dbReference type="ARBA" id="ARBA00023277"/>
    </source>
</evidence>
<keyword evidence="2 9" id="KW-0479">Metal-binding</keyword>
<dbReference type="RefSeq" id="WP_057897010.1">
    <property type="nucleotide sequence ID" value="NZ_AZEH01000042.1"/>
</dbReference>